<dbReference type="Gene3D" id="3.30.420.40">
    <property type="match status" value="2"/>
</dbReference>
<dbReference type="AlphaFoldDB" id="D7CS56"/>
<dbReference type="OrthoDB" id="9805576at2"/>
<reference evidence="8" key="1">
    <citation type="submission" date="2010-05" db="EMBL/GenBank/DDBJ databases">
        <title>The complete genome of Truepera radiovictris DSM 17093.</title>
        <authorList>
            <consortium name="US DOE Joint Genome Institute (JGI-PGF)"/>
            <person name="Lucas S."/>
            <person name="Copeland A."/>
            <person name="Lapidus A."/>
            <person name="Glavina del Rio T."/>
            <person name="Dalin E."/>
            <person name="Tice H."/>
            <person name="Bruce D."/>
            <person name="Goodwin L."/>
            <person name="Pitluck S."/>
            <person name="Kyrpides N."/>
            <person name="Mavromatis K."/>
            <person name="Ovchinnikova G."/>
            <person name="Munk A.C."/>
            <person name="Detter J.C."/>
            <person name="Han C."/>
            <person name="Tapia R."/>
            <person name="Land M."/>
            <person name="Hauser L."/>
            <person name="Markowitz V."/>
            <person name="Cheng J.-F."/>
            <person name="Hugenholtz P."/>
            <person name="Woyke T."/>
            <person name="Wu D."/>
            <person name="Tindall B."/>
            <person name="Pomrenke H.G."/>
            <person name="Brambilla E."/>
            <person name="Klenk H.-P."/>
            <person name="Eisen J.A."/>
        </authorList>
    </citation>
    <scope>NUCLEOTIDE SEQUENCE [LARGE SCALE GENOMIC DNA]</scope>
    <source>
        <strain evidence="8">DSM 17093 / CIP 108686 / LMG 22925 / RQ-24</strain>
    </source>
</reference>
<dbReference type="GO" id="GO:0005975">
    <property type="term" value="P:carbohydrate metabolic process"/>
    <property type="evidence" value="ECO:0007669"/>
    <property type="project" value="InterPro"/>
</dbReference>
<accession>D7CS56</accession>
<dbReference type="PANTHER" id="PTHR43095">
    <property type="entry name" value="SUGAR KINASE"/>
    <property type="match status" value="1"/>
</dbReference>
<feature type="domain" description="Carbohydrate kinase FGGY N-terminal" evidence="5">
    <location>
        <begin position="10"/>
        <end position="250"/>
    </location>
</feature>
<keyword evidence="3 4" id="KW-0418">Kinase</keyword>
<dbReference type="Pfam" id="PF00370">
    <property type="entry name" value="FGGY_N"/>
    <property type="match status" value="1"/>
</dbReference>
<dbReference type="PROSITE" id="PS00445">
    <property type="entry name" value="FGGY_KINASES_2"/>
    <property type="match status" value="1"/>
</dbReference>
<dbReference type="SUPFAM" id="SSF53067">
    <property type="entry name" value="Actin-like ATPase domain"/>
    <property type="match status" value="2"/>
</dbReference>
<dbReference type="InterPro" id="IPR050406">
    <property type="entry name" value="FGGY_Carb_Kinase"/>
</dbReference>
<keyword evidence="2 4" id="KW-0808">Transferase</keyword>
<protein>
    <submittedName>
        <fullName evidence="7">Carbohydrate kinase, FGGY</fullName>
    </submittedName>
</protein>
<evidence type="ECO:0000313" key="7">
    <source>
        <dbReference type="EMBL" id="ADI13588.1"/>
    </source>
</evidence>
<gene>
    <name evidence="7" type="ordered locus">Trad_0451</name>
</gene>
<dbReference type="RefSeq" id="WP_013176968.1">
    <property type="nucleotide sequence ID" value="NC_014221.1"/>
</dbReference>
<organism evidence="7 8">
    <name type="scientific">Truepera radiovictrix (strain DSM 17093 / CIP 108686 / LMG 22925 / RQ-24)</name>
    <dbReference type="NCBI Taxonomy" id="649638"/>
    <lineage>
        <taxon>Bacteria</taxon>
        <taxon>Thermotogati</taxon>
        <taxon>Deinococcota</taxon>
        <taxon>Deinococci</taxon>
        <taxon>Trueperales</taxon>
        <taxon>Trueperaceae</taxon>
        <taxon>Truepera</taxon>
    </lineage>
</organism>
<evidence type="ECO:0000259" key="5">
    <source>
        <dbReference type="Pfam" id="PF00370"/>
    </source>
</evidence>
<name>D7CS56_TRURR</name>
<evidence type="ECO:0000256" key="2">
    <source>
        <dbReference type="ARBA" id="ARBA00022679"/>
    </source>
</evidence>
<dbReference type="GO" id="GO:0016301">
    <property type="term" value="F:kinase activity"/>
    <property type="evidence" value="ECO:0007669"/>
    <property type="project" value="UniProtKB-KW"/>
</dbReference>
<evidence type="ECO:0000313" key="8">
    <source>
        <dbReference type="Proteomes" id="UP000000379"/>
    </source>
</evidence>
<dbReference type="InterPro" id="IPR018483">
    <property type="entry name" value="Carb_kinase_FGGY_CS"/>
</dbReference>
<evidence type="ECO:0000259" key="6">
    <source>
        <dbReference type="Pfam" id="PF02782"/>
    </source>
</evidence>
<dbReference type="STRING" id="649638.Trad_0451"/>
<dbReference type="InterPro" id="IPR018485">
    <property type="entry name" value="FGGY_C"/>
</dbReference>
<dbReference type="InterPro" id="IPR043129">
    <property type="entry name" value="ATPase_NBD"/>
</dbReference>
<dbReference type="EMBL" id="CP002049">
    <property type="protein sequence ID" value="ADI13588.1"/>
    <property type="molecule type" value="Genomic_DNA"/>
</dbReference>
<dbReference type="Proteomes" id="UP000000379">
    <property type="component" value="Chromosome"/>
</dbReference>
<proteinExistence type="inferred from homology"/>
<sequence>MKGAAPQEVCIGLDAGTTGCKAVALSAAGRVCAEASATYPLLSDTAGAAEQDAADLWRAVQAALRALAEGLGGARPVALALSGAMHSLLALSGRGEALGRATTWADTRAATALAELRRENPAGLYEATGCPLVAPYHPARLRWLRAAEPAVFGRAAHFVSLKDWLGYQLTGALRTDRGYASTTGLLELRTGRWSDLALELAGVTAARLPELAEPTDPLGPLRAEVARACGLPPGLPVFVGSSDGALANFGAGVRSPGSTALTVGTSGAVRRVTAAPLLDPEARTWCYRFFAGRFLAGGAVSNGGLTLEWVRRTLYGELPKAEGFARLLDEAAAAKAEGLMVLPYLTGERSPHYNAALRGAVFGLSEAHTRADFARAALEGVAFCLKDVWEVLGTSAQGAAPPQTAERPVQLTGGLSRSPFWAQLVADVLGTPLEVVGVADASAVGAAALAWAAQCGLPLGRAPHPAAARPRRFTPREAERRRYDAAFARFRALYTAVAEDAARS</sequence>
<dbReference type="CDD" id="cd07770">
    <property type="entry name" value="ASKHA_NBD_FGGY_GntK"/>
    <property type="match status" value="1"/>
</dbReference>
<dbReference type="GO" id="GO:0016773">
    <property type="term" value="F:phosphotransferase activity, alcohol group as acceptor"/>
    <property type="evidence" value="ECO:0007669"/>
    <property type="project" value="InterPro"/>
</dbReference>
<dbReference type="eggNOG" id="COG1070">
    <property type="taxonomic scope" value="Bacteria"/>
</dbReference>
<keyword evidence="8" id="KW-1185">Reference proteome</keyword>
<dbReference type="InterPro" id="IPR018484">
    <property type="entry name" value="FGGY_N"/>
</dbReference>
<feature type="domain" description="Carbohydrate kinase FGGY C-terminal" evidence="6">
    <location>
        <begin position="260"/>
        <end position="453"/>
    </location>
</feature>
<reference evidence="7 8" key="2">
    <citation type="journal article" date="2011" name="Stand. Genomic Sci.">
        <title>Complete genome sequence of Truepera radiovictrix type strain (RQ-24).</title>
        <authorList>
            <person name="Ivanova N."/>
            <person name="Rohde C."/>
            <person name="Munk C."/>
            <person name="Nolan M."/>
            <person name="Lucas S."/>
            <person name="Del Rio T.G."/>
            <person name="Tice H."/>
            <person name="Deshpande S."/>
            <person name="Cheng J.F."/>
            <person name="Tapia R."/>
            <person name="Han C."/>
            <person name="Goodwin L."/>
            <person name="Pitluck S."/>
            <person name="Liolios K."/>
            <person name="Mavromatis K."/>
            <person name="Mikhailova N."/>
            <person name="Pati A."/>
            <person name="Chen A."/>
            <person name="Palaniappan K."/>
            <person name="Land M."/>
            <person name="Hauser L."/>
            <person name="Chang Y.J."/>
            <person name="Jeffries C.D."/>
            <person name="Brambilla E."/>
            <person name="Rohde M."/>
            <person name="Goker M."/>
            <person name="Tindall B.J."/>
            <person name="Woyke T."/>
            <person name="Bristow J."/>
            <person name="Eisen J.A."/>
            <person name="Markowitz V."/>
            <person name="Hugenholtz P."/>
            <person name="Kyrpides N.C."/>
            <person name="Klenk H.P."/>
            <person name="Lapidus A."/>
        </authorList>
    </citation>
    <scope>NUCLEOTIDE SEQUENCE [LARGE SCALE GENOMIC DNA]</scope>
    <source>
        <strain evidence="8">DSM 17093 / CIP 108686 / LMG 22925 / RQ-24</strain>
    </source>
</reference>
<dbReference type="Pfam" id="PF02782">
    <property type="entry name" value="FGGY_C"/>
    <property type="match status" value="1"/>
</dbReference>
<dbReference type="InterPro" id="IPR000577">
    <property type="entry name" value="Carb_kinase_FGGY"/>
</dbReference>
<evidence type="ECO:0000256" key="3">
    <source>
        <dbReference type="ARBA" id="ARBA00022777"/>
    </source>
</evidence>
<dbReference type="KEGG" id="tra:Trad_0451"/>
<evidence type="ECO:0000256" key="1">
    <source>
        <dbReference type="ARBA" id="ARBA00009156"/>
    </source>
</evidence>
<comment type="similarity">
    <text evidence="1 4">Belongs to the FGGY kinase family.</text>
</comment>
<dbReference type="PIRSF" id="PIRSF000538">
    <property type="entry name" value="GlpK"/>
    <property type="match status" value="1"/>
</dbReference>
<evidence type="ECO:0000256" key="4">
    <source>
        <dbReference type="RuleBase" id="RU003733"/>
    </source>
</evidence>
<dbReference type="PANTHER" id="PTHR43095:SF2">
    <property type="entry name" value="GLUCONOKINASE"/>
    <property type="match status" value="1"/>
</dbReference>
<dbReference type="HOGENOM" id="CLU_009281_3_2_0"/>